<dbReference type="RefSeq" id="WP_180153195.1">
    <property type="nucleotide sequence ID" value="NZ_JACCEM010000001.1"/>
</dbReference>
<evidence type="ECO:0000256" key="11">
    <source>
        <dbReference type="ARBA" id="ARBA00022916"/>
    </source>
</evidence>
<comment type="similarity">
    <text evidence="4 15">Belongs to the AcsB/BcsB family.</text>
</comment>
<evidence type="ECO:0000256" key="1">
    <source>
        <dbReference type="ARBA" id="ARBA00002057"/>
    </source>
</evidence>
<evidence type="ECO:0000256" key="3">
    <source>
        <dbReference type="ARBA" id="ARBA00005186"/>
    </source>
</evidence>
<keyword evidence="8 15" id="KW-0997">Cell inner membrane</keyword>
<dbReference type="Pfam" id="PF03170">
    <property type="entry name" value="BcsB"/>
    <property type="match status" value="1"/>
</dbReference>
<keyword evidence="7 15" id="KW-1003">Cell membrane</keyword>
<keyword evidence="13 15" id="KW-0472">Membrane</keyword>
<name>A0A853FQC1_9BURK</name>
<evidence type="ECO:0000256" key="6">
    <source>
        <dbReference type="ARBA" id="ARBA00021844"/>
    </source>
</evidence>
<sequence>MTARRSWRFLLAVLLAAAGLGASPAGHGAADGREAVLSKPWGERSHAIELRQLGSPPEIDLLGAEARRGLYFGLRADERVKRARLELSYSYSRALLETLSHLNVLLNGEVVDTIALTRREQGGTLRHTTELPTALLRAHNQLDIQLVAHYTLGCEDPLHPDLWARIDQGSRLLLDVDPVALPNELALLPAPFFDARDMRRLDLPIVLSAVNDDSLQAAGVVASWFGALADYRGVRFSAHAGQLPQHGHAVLILGGNETPPGLAPAKIDGPTVSIMANPNDPMGKLLVIAGRNGAEVRTAAAGLVLGSESLAGPSALLTQVERRPRKPYDAPNWVPVDRPLRLGELLPPRQLTADGRDPWPIHFRLRVPPDLSAWGVDHVPLNLTFHYANHQVPAGSRLDILLNGRLIKHYGLDAPKKSVIEKLHAPGTGVVRDEIKVPLYAVSPDSSLQFKFRYLPPAERACSGNYVDTRRSAIDPDSTLDLTGLTHHLAMPDLGVFNSAGFPFSRMADLSESMVLLPPKAGESVVAAYLNVLGAIGEATAYPAVGVTVTSRPEPEMLKDKDVLIIGGGSAAPMLDAWSRHMPVATARPLDPDTPLWTVGGVLDRLSRLLGFDQKAVQPAPDSGATLIAGFESPVTRGRSVVVMNGASDAGLLRAASLIAENSPAAVKIQGSIVMLDGDRFEPLSEEKTYYVGDLGPFASMQWFFARHPLMLVFIYMLGALLVGTLFYVGLRARAERRLRGTD</sequence>
<evidence type="ECO:0000313" key="16">
    <source>
        <dbReference type="EMBL" id="NYT47994.1"/>
    </source>
</evidence>
<evidence type="ECO:0000256" key="15">
    <source>
        <dbReference type="RuleBase" id="RU365021"/>
    </source>
</evidence>
<evidence type="ECO:0000256" key="4">
    <source>
        <dbReference type="ARBA" id="ARBA00010714"/>
    </source>
</evidence>
<feature type="signal peptide" evidence="15">
    <location>
        <begin position="1"/>
        <end position="29"/>
    </location>
</feature>
<dbReference type="UniPathway" id="UPA00694"/>
<dbReference type="InterPro" id="IPR018513">
    <property type="entry name" value="Cell_synthase_bac"/>
</dbReference>
<keyword evidence="17" id="KW-1185">Reference proteome</keyword>
<accession>A0A853FQC1</accession>
<dbReference type="GO" id="GO:0030244">
    <property type="term" value="P:cellulose biosynthetic process"/>
    <property type="evidence" value="ECO:0007669"/>
    <property type="project" value="UniProtKB-KW"/>
</dbReference>
<dbReference type="PANTHER" id="PTHR39083:SF1">
    <property type="entry name" value="CYCLIC DI-GMP-BINDING PROTEIN"/>
    <property type="match status" value="1"/>
</dbReference>
<gene>
    <name evidence="16" type="ORF">H0A72_01580</name>
</gene>
<evidence type="ECO:0000256" key="14">
    <source>
        <dbReference type="ARBA" id="ARBA00033444"/>
    </source>
</evidence>
<feature type="transmembrane region" description="Helical" evidence="15">
    <location>
        <begin position="710"/>
        <end position="731"/>
    </location>
</feature>
<dbReference type="GO" id="GO:0006011">
    <property type="term" value="P:UDP-alpha-D-glucose metabolic process"/>
    <property type="evidence" value="ECO:0007669"/>
    <property type="project" value="InterPro"/>
</dbReference>
<evidence type="ECO:0000256" key="5">
    <source>
        <dbReference type="ARBA" id="ARBA00011437"/>
    </source>
</evidence>
<evidence type="ECO:0000256" key="10">
    <source>
        <dbReference type="ARBA" id="ARBA00022692"/>
    </source>
</evidence>
<keyword evidence="15" id="KW-0732">Signal</keyword>
<evidence type="ECO:0000313" key="17">
    <source>
        <dbReference type="Proteomes" id="UP000559809"/>
    </source>
</evidence>
<comment type="pathway">
    <text evidence="3 15">Glycan metabolism; bacterial cellulose biosynthesis.</text>
</comment>
<evidence type="ECO:0000256" key="8">
    <source>
        <dbReference type="ARBA" id="ARBA00022519"/>
    </source>
</evidence>
<evidence type="ECO:0000256" key="2">
    <source>
        <dbReference type="ARBA" id="ARBA00004377"/>
    </source>
</evidence>
<evidence type="ECO:0000256" key="7">
    <source>
        <dbReference type="ARBA" id="ARBA00022475"/>
    </source>
</evidence>
<feature type="chain" id="PRO_5033109967" description="Cyclic di-GMP-binding protein" evidence="15">
    <location>
        <begin position="30"/>
        <end position="743"/>
    </location>
</feature>
<comment type="subcellular location">
    <subcellularLocation>
        <location evidence="2">Cell inner membrane</location>
        <topology evidence="2">Single-pass membrane protein</topology>
    </subcellularLocation>
</comment>
<protein>
    <recommendedName>
        <fullName evidence="6 15">Cyclic di-GMP-binding protein</fullName>
    </recommendedName>
    <alternativeName>
        <fullName evidence="14 15">Cellulose synthase regulatory subunit</fullName>
    </alternativeName>
</protein>
<dbReference type="AlphaFoldDB" id="A0A853FQC1"/>
<dbReference type="InterPro" id="IPR003920">
    <property type="entry name" value="Cell_synth_B"/>
</dbReference>
<dbReference type="Gene3D" id="2.60.120.260">
    <property type="entry name" value="Galactose-binding domain-like"/>
    <property type="match status" value="2"/>
</dbReference>
<comment type="caution">
    <text evidence="16">The sequence shown here is derived from an EMBL/GenBank/DDBJ whole genome shotgun (WGS) entry which is preliminary data.</text>
</comment>
<reference evidence="16 17" key="1">
    <citation type="submission" date="2020-07" db="EMBL/GenBank/DDBJ databases">
        <title>Taxonomic revisions and descriptions of new bacterial species based on genomic comparisons in the high-G+C-content subgroup of the family Alcaligenaceae.</title>
        <authorList>
            <person name="Szabo A."/>
            <person name="Felfoldi T."/>
        </authorList>
    </citation>
    <scope>NUCLEOTIDE SEQUENCE [LARGE SCALE GENOMIC DNA]</scope>
    <source>
        <strain evidence="16 17">LMG 24012</strain>
    </source>
</reference>
<evidence type="ECO:0000256" key="9">
    <source>
        <dbReference type="ARBA" id="ARBA00022636"/>
    </source>
</evidence>
<keyword evidence="11 15" id="KW-0135">Cellulose biosynthesis</keyword>
<evidence type="ECO:0000256" key="12">
    <source>
        <dbReference type="ARBA" id="ARBA00022989"/>
    </source>
</evidence>
<dbReference type="PRINTS" id="PR01440">
    <property type="entry name" value="CELLSNTHASEB"/>
</dbReference>
<comment type="subunit">
    <text evidence="5 15">Tightly associated with the cellulose synthase catalytic subunit.</text>
</comment>
<evidence type="ECO:0000256" key="13">
    <source>
        <dbReference type="ARBA" id="ARBA00023136"/>
    </source>
</evidence>
<organism evidence="16 17">
    <name type="scientific">Parapusillimonas granuli</name>
    <dbReference type="NCBI Taxonomy" id="380911"/>
    <lineage>
        <taxon>Bacteria</taxon>
        <taxon>Pseudomonadati</taxon>
        <taxon>Pseudomonadota</taxon>
        <taxon>Betaproteobacteria</taxon>
        <taxon>Burkholderiales</taxon>
        <taxon>Alcaligenaceae</taxon>
        <taxon>Parapusillimonas</taxon>
    </lineage>
</organism>
<keyword evidence="12 15" id="KW-1133">Transmembrane helix</keyword>
<dbReference type="GO" id="GO:0005886">
    <property type="term" value="C:plasma membrane"/>
    <property type="evidence" value="ECO:0007669"/>
    <property type="project" value="UniProtKB-SubCell"/>
</dbReference>
<dbReference type="Proteomes" id="UP000559809">
    <property type="component" value="Unassembled WGS sequence"/>
</dbReference>
<proteinExistence type="inferred from homology"/>
<dbReference type="PANTHER" id="PTHR39083">
    <property type="entry name" value="CYCLIC DI-GMP-BINDING PROTEIN"/>
    <property type="match status" value="1"/>
</dbReference>
<comment type="function">
    <text evidence="1 15">Binds the cellulose synthase activator, bis-(3'-5') cyclic diguanylic acid (c-di-GMP).</text>
</comment>
<keyword evidence="9 15" id="KW-0973">c-di-GMP</keyword>
<keyword evidence="10 15" id="KW-0812">Transmembrane</keyword>
<dbReference type="EMBL" id="JACCEM010000001">
    <property type="protein sequence ID" value="NYT47994.1"/>
    <property type="molecule type" value="Genomic_DNA"/>
</dbReference>